<dbReference type="AlphaFoldDB" id="A0A1X0QA28"/>
<evidence type="ECO:0000313" key="2">
    <source>
        <dbReference type="Proteomes" id="UP000192356"/>
    </source>
</evidence>
<comment type="caution">
    <text evidence="1">The sequence shown here is derived from an EMBL/GenBank/DDBJ whole genome shotgun (WGS) entry which is preliminary data.</text>
</comment>
<organism evidence="1 2">
    <name type="scientific">Hepatospora eriocheir</name>
    <dbReference type="NCBI Taxonomy" id="1081669"/>
    <lineage>
        <taxon>Eukaryota</taxon>
        <taxon>Fungi</taxon>
        <taxon>Fungi incertae sedis</taxon>
        <taxon>Microsporidia</taxon>
        <taxon>Hepatosporidae</taxon>
        <taxon>Hepatospora</taxon>
    </lineage>
</organism>
<dbReference type="VEuPathDB" id="MicrosporidiaDB:HERIO_1537"/>
<dbReference type="EMBL" id="LVKB01000080">
    <property type="protein sequence ID" value="ORD96543.1"/>
    <property type="molecule type" value="Genomic_DNA"/>
</dbReference>
<sequence>MSFSVEFEIYVLFSLESCHLPYFTLKSLSGYCISSKKSSNVFISTFCSLDSFLEHIKGKSKQ</sequence>
<accession>A0A1X0QA28</accession>
<dbReference type="Proteomes" id="UP000192356">
    <property type="component" value="Unassembled WGS sequence"/>
</dbReference>
<protein>
    <submittedName>
        <fullName evidence="1">Uncharacterized protein</fullName>
    </submittedName>
</protein>
<keyword evidence="2" id="KW-1185">Reference proteome</keyword>
<name>A0A1X0QA28_9MICR</name>
<proteinExistence type="predicted"/>
<reference evidence="1 2" key="1">
    <citation type="journal article" date="2017" name="Environ. Microbiol.">
        <title>Decay of the glycolytic pathway and adaptation to intranuclear parasitism within Enterocytozoonidae microsporidia.</title>
        <authorList>
            <person name="Wiredu Boakye D."/>
            <person name="Jaroenlak P."/>
            <person name="Prachumwat A."/>
            <person name="Williams T.A."/>
            <person name="Bateman K.S."/>
            <person name="Itsathitphaisarn O."/>
            <person name="Sritunyalucksana K."/>
            <person name="Paszkiewicz K.H."/>
            <person name="Moore K.A."/>
            <person name="Stentiford G.D."/>
            <person name="Williams B.A."/>
        </authorList>
    </citation>
    <scope>NUCLEOTIDE SEQUENCE [LARGE SCALE GENOMIC DNA]</scope>
    <source>
        <strain evidence="1 2">GB1</strain>
    </source>
</reference>
<evidence type="ECO:0000313" key="1">
    <source>
        <dbReference type="EMBL" id="ORD96543.1"/>
    </source>
</evidence>
<gene>
    <name evidence="1" type="ORF">HERIO_1537</name>
</gene>